<feature type="transmembrane region" description="Helical" evidence="12">
    <location>
        <begin position="694"/>
        <end position="719"/>
    </location>
</feature>
<feature type="transmembrane region" description="Helical" evidence="12">
    <location>
        <begin position="53"/>
        <end position="75"/>
    </location>
</feature>
<keyword evidence="3" id="KW-1003">Cell membrane</keyword>
<comment type="similarity">
    <text evidence="2">Belongs to the cation transport ATPase (P-type) (TC 3.A.3) family. Type IIA subfamily.</text>
</comment>
<dbReference type="SFLD" id="SFLDF00027">
    <property type="entry name" value="p-type_atpase"/>
    <property type="match status" value="1"/>
</dbReference>
<accession>A0A3Q9FPY4</accession>
<dbReference type="GO" id="GO:0036376">
    <property type="term" value="P:sodium ion export across plasma membrane"/>
    <property type="evidence" value="ECO:0007669"/>
    <property type="project" value="TreeGrafter"/>
</dbReference>
<keyword evidence="9" id="KW-1278">Translocase</keyword>
<dbReference type="PROSITE" id="PS00154">
    <property type="entry name" value="ATPASE_E1_E2"/>
    <property type="match status" value="1"/>
</dbReference>
<dbReference type="Pfam" id="PF00690">
    <property type="entry name" value="Cation_ATPase_N"/>
    <property type="match status" value="1"/>
</dbReference>
<dbReference type="InterPro" id="IPR023214">
    <property type="entry name" value="HAD_sf"/>
</dbReference>
<evidence type="ECO:0000256" key="7">
    <source>
        <dbReference type="ARBA" id="ARBA00022840"/>
    </source>
</evidence>
<dbReference type="InterPro" id="IPR059000">
    <property type="entry name" value="ATPase_P-type_domA"/>
</dbReference>
<dbReference type="PANTHER" id="PTHR43294">
    <property type="entry name" value="SODIUM/POTASSIUM-TRANSPORTING ATPASE SUBUNIT ALPHA"/>
    <property type="match status" value="1"/>
</dbReference>
<dbReference type="InterPro" id="IPR023299">
    <property type="entry name" value="ATPase_P-typ_cyto_dom_N"/>
</dbReference>
<dbReference type="EMBL" id="CP034563">
    <property type="protein sequence ID" value="AZQ65217.1"/>
    <property type="molecule type" value="Genomic_DNA"/>
</dbReference>
<reference evidence="14 15" key="1">
    <citation type="submission" date="2018-12" db="EMBL/GenBank/DDBJ databases">
        <title>Flammeovirga pectinis sp. nov., isolated from the gut of the Korean scallop, Patinopecten yessoensis.</title>
        <authorList>
            <person name="Bae J.-W."/>
            <person name="Jeong Y.-S."/>
            <person name="Kang W."/>
        </authorList>
    </citation>
    <scope>NUCLEOTIDE SEQUENCE [LARGE SCALE GENOMIC DNA]</scope>
    <source>
        <strain evidence="14 15">L12M1</strain>
    </source>
</reference>
<dbReference type="PRINTS" id="PR00119">
    <property type="entry name" value="CATATPASE"/>
</dbReference>
<dbReference type="Gene3D" id="2.70.150.10">
    <property type="entry name" value="Calcium-transporting ATPase, cytoplasmic transduction domain A"/>
    <property type="match status" value="1"/>
</dbReference>
<dbReference type="InterPro" id="IPR001757">
    <property type="entry name" value="P_typ_ATPase"/>
</dbReference>
<keyword evidence="5 12" id="KW-0812">Transmembrane</keyword>
<dbReference type="AlphaFoldDB" id="A0A3Q9FPY4"/>
<feature type="transmembrane region" description="Helical" evidence="12">
    <location>
        <begin position="81"/>
        <end position="100"/>
    </location>
</feature>
<feature type="transmembrane region" description="Helical" evidence="12">
    <location>
        <begin position="836"/>
        <end position="855"/>
    </location>
</feature>
<dbReference type="Proteomes" id="UP000267268">
    <property type="component" value="Chromosome 2"/>
</dbReference>
<evidence type="ECO:0000313" key="15">
    <source>
        <dbReference type="Proteomes" id="UP000267268"/>
    </source>
</evidence>
<evidence type="ECO:0000256" key="10">
    <source>
        <dbReference type="ARBA" id="ARBA00022989"/>
    </source>
</evidence>
<evidence type="ECO:0000256" key="8">
    <source>
        <dbReference type="ARBA" id="ARBA00022842"/>
    </source>
</evidence>
<dbReference type="Pfam" id="PF13246">
    <property type="entry name" value="Cation_ATPase"/>
    <property type="match status" value="1"/>
</dbReference>
<dbReference type="SUPFAM" id="SSF81660">
    <property type="entry name" value="Metal cation-transporting ATPase, ATP-binding domain N"/>
    <property type="match status" value="1"/>
</dbReference>
<keyword evidence="10 12" id="KW-1133">Transmembrane helix</keyword>
<dbReference type="FunFam" id="3.40.50.1000:FF:000028">
    <property type="entry name" value="Calcium-transporting P-type ATPase, putative"/>
    <property type="match status" value="1"/>
</dbReference>
<dbReference type="InterPro" id="IPR050510">
    <property type="entry name" value="Cation_transp_ATPase_P-type"/>
</dbReference>
<dbReference type="InterPro" id="IPR023298">
    <property type="entry name" value="ATPase_P-typ_TM_dom_sf"/>
</dbReference>
<dbReference type="Pfam" id="PF00689">
    <property type="entry name" value="Cation_ATPase_C"/>
    <property type="match status" value="1"/>
</dbReference>
<dbReference type="InterPro" id="IPR018303">
    <property type="entry name" value="ATPase_P-typ_P_site"/>
</dbReference>
<dbReference type="NCBIfam" id="TIGR01494">
    <property type="entry name" value="ATPase_P-type"/>
    <property type="match status" value="3"/>
</dbReference>
<dbReference type="KEGG" id="fll:EI427_23675"/>
<keyword evidence="7" id="KW-0067">ATP-binding</keyword>
<dbReference type="SFLD" id="SFLDS00003">
    <property type="entry name" value="Haloacid_Dehalogenase"/>
    <property type="match status" value="1"/>
</dbReference>
<dbReference type="RefSeq" id="WP_126619722.1">
    <property type="nucleotide sequence ID" value="NZ_CP034563.1"/>
</dbReference>
<feature type="transmembrane region" description="Helical" evidence="12">
    <location>
        <begin position="247"/>
        <end position="265"/>
    </location>
</feature>
<feature type="domain" description="Cation-transporting P-type ATPase N-terminal" evidence="13">
    <location>
        <begin position="6"/>
        <end position="80"/>
    </location>
</feature>
<evidence type="ECO:0000256" key="9">
    <source>
        <dbReference type="ARBA" id="ARBA00022967"/>
    </source>
</evidence>
<proteinExistence type="inferred from homology"/>
<gene>
    <name evidence="14" type="ORF">EI427_23675</name>
</gene>
<dbReference type="GO" id="GO:0005886">
    <property type="term" value="C:plasma membrane"/>
    <property type="evidence" value="ECO:0007669"/>
    <property type="project" value="UniProtKB-SubCell"/>
</dbReference>
<keyword evidence="8" id="KW-0460">Magnesium</keyword>
<dbReference type="InterPro" id="IPR004014">
    <property type="entry name" value="ATPase_P-typ_cation-transptr_N"/>
</dbReference>
<dbReference type="InterPro" id="IPR006068">
    <property type="entry name" value="ATPase_P-typ_cation-transptr_C"/>
</dbReference>
<dbReference type="InterPro" id="IPR044492">
    <property type="entry name" value="P_typ_ATPase_HD_dom"/>
</dbReference>
<feature type="transmembrane region" description="Helical" evidence="12">
    <location>
        <begin position="277"/>
        <end position="302"/>
    </location>
</feature>
<organism evidence="14 15">
    <name type="scientific">Flammeovirga pectinis</name>
    <dbReference type="NCBI Taxonomy" id="2494373"/>
    <lineage>
        <taxon>Bacteria</taxon>
        <taxon>Pseudomonadati</taxon>
        <taxon>Bacteroidota</taxon>
        <taxon>Cytophagia</taxon>
        <taxon>Cytophagales</taxon>
        <taxon>Flammeovirgaceae</taxon>
        <taxon>Flammeovirga</taxon>
    </lineage>
</organism>
<dbReference type="GO" id="GO:0006883">
    <property type="term" value="P:intracellular sodium ion homeostasis"/>
    <property type="evidence" value="ECO:0007669"/>
    <property type="project" value="TreeGrafter"/>
</dbReference>
<evidence type="ECO:0000256" key="3">
    <source>
        <dbReference type="ARBA" id="ARBA00022475"/>
    </source>
</evidence>
<feature type="transmembrane region" description="Helical" evidence="12">
    <location>
        <begin position="867"/>
        <end position="886"/>
    </location>
</feature>
<evidence type="ECO:0000256" key="6">
    <source>
        <dbReference type="ARBA" id="ARBA00022741"/>
    </source>
</evidence>
<dbReference type="InterPro" id="IPR008250">
    <property type="entry name" value="ATPase_P-typ_transduc_dom_A_sf"/>
</dbReference>
<dbReference type="Gene3D" id="3.40.1110.10">
    <property type="entry name" value="Calcium-transporting ATPase, cytoplasmic domain N"/>
    <property type="match status" value="1"/>
</dbReference>
<dbReference type="GO" id="GO:0030007">
    <property type="term" value="P:intracellular potassium ion homeostasis"/>
    <property type="evidence" value="ECO:0007669"/>
    <property type="project" value="TreeGrafter"/>
</dbReference>
<dbReference type="GO" id="GO:0005524">
    <property type="term" value="F:ATP binding"/>
    <property type="evidence" value="ECO:0007669"/>
    <property type="project" value="UniProtKB-KW"/>
</dbReference>
<dbReference type="Pfam" id="PF00122">
    <property type="entry name" value="E1-E2_ATPase"/>
    <property type="match status" value="1"/>
</dbReference>
<dbReference type="GO" id="GO:0005391">
    <property type="term" value="F:P-type sodium:potassium-exchanging transporter activity"/>
    <property type="evidence" value="ECO:0007669"/>
    <property type="project" value="TreeGrafter"/>
</dbReference>
<evidence type="ECO:0000256" key="11">
    <source>
        <dbReference type="ARBA" id="ARBA00023136"/>
    </source>
</evidence>
<dbReference type="SUPFAM" id="SSF56784">
    <property type="entry name" value="HAD-like"/>
    <property type="match status" value="1"/>
</dbReference>
<comment type="subcellular location">
    <subcellularLocation>
        <location evidence="1">Cell membrane</location>
        <topology evidence="1">Multi-pass membrane protein</topology>
    </subcellularLocation>
</comment>
<dbReference type="Gene3D" id="1.20.1110.10">
    <property type="entry name" value="Calcium-transporting ATPase, transmembrane domain"/>
    <property type="match status" value="1"/>
</dbReference>
<dbReference type="GO" id="GO:1990573">
    <property type="term" value="P:potassium ion import across plasma membrane"/>
    <property type="evidence" value="ECO:0007669"/>
    <property type="project" value="TreeGrafter"/>
</dbReference>
<dbReference type="CDD" id="cd02080">
    <property type="entry name" value="P-type_ATPase_cation"/>
    <property type="match status" value="1"/>
</dbReference>
<keyword evidence="11 12" id="KW-0472">Membrane</keyword>
<dbReference type="GO" id="GO:1902600">
    <property type="term" value="P:proton transmembrane transport"/>
    <property type="evidence" value="ECO:0007669"/>
    <property type="project" value="TreeGrafter"/>
</dbReference>
<evidence type="ECO:0000256" key="5">
    <source>
        <dbReference type="ARBA" id="ARBA00022692"/>
    </source>
</evidence>
<evidence type="ECO:0000256" key="4">
    <source>
        <dbReference type="ARBA" id="ARBA00022553"/>
    </source>
</evidence>
<dbReference type="FunFam" id="3.40.50.1000:FF:000001">
    <property type="entry name" value="Phospholipid-transporting ATPase IC"/>
    <property type="match status" value="1"/>
</dbReference>
<evidence type="ECO:0000256" key="1">
    <source>
        <dbReference type="ARBA" id="ARBA00004651"/>
    </source>
</evidence>
<dbReference type="PANTHER" id="PTHR43294:SF21">
    <property type="entry name" value="CATION TRANSPORTING ATPASE"/>
    <property type="match status" value="1"/>
</dbReference>
<sequence>MEQVRQWHLLTSGEVVNLLNADSKNGLSRQEVLKRRLKFGENKLTPKKGESRFLIFLKQFHQPLVYILLFAALGVGFLEEWVEMSVIISVVLINAIIGFIQEVKALKAIQALAKELTANTTVIREGKKTSIKVKDIVIGDIVVLHSGDRVPADLRIITSKELKIDESALTGESLSTDKKNIALEEETIINDRKNSAFASTLVTYGYGLGVVTNIGDKTEIGQINHLIASADILATPLTKKIAHFSKILLWIILSLAALTITAGLLRGQPLENVLLEGVALAVGAIPEGLPAVVTITLAIGVSRMAQKKAIIRKLPAVETLGSTTVICSDKTGTLTQNEMTVQKIYTNNEDIDVEGTGYVPNGRFSCKGQYITNDYSVALTETLKAGLLCNNASLFKKEGYWCIEGDPTEGALITSATKGGFIIDEMNTFFPRLDEIPFESEHQYMATLHKGNATNIMYLKGAVEKIVSACVNVLDNNGNTTTIYYEQIIKAVERYASDGLRVLAFAKKEIAKNRTSITHADTTEQLTFLGLQAMIDPPRAEAVHAVNICHQAGIDVKMITGDHIVTATAIADKLGLRKHNPKETGITGKELDLLNIHQLREIAKKKSVFARVSPHQKLNLVQALQDEGHIVAMTGDGVNDAPALRQANIGIAMGIVGTEVAKETADMILTDDNFATIKSATEEGRNVFDNLLKFITWTIPTNLTEGMVILVASLLGLTLPITPLQILWINMSTAIFLGATLAVEKSEIGLMKRPPRDPKKPLLTAAMFARILWVSTYLVAAIYLVFYYETTHGMGINVSRTICVNLIVFGELFYLFNSRSLHHSPFKLGFFSNKWLIGGVMIMISLQLLLTYAPFMNTLFGTTPIDSKAWGLIIGISTILFLLVELEKFIRNKLK</sequence>
<dbReference type="OrthoDB" id="1521937at2"/>
<dbReference type="FunFam" id="2.70.150.10:FF:000160">
    <property type="entry name" value="Sarcoplasmic/endoplasmic reticulum calcium ATPase 1"/>
    <property type="match status" value="1"/>
</dbReference>
<dbReference type="SUPFAM" id="SSF81653">
    <property type="entry name" value="Calcium ATPase, transduction domain A"/>
    <property type="match status" value="1"/>
</dbReference>
<evidence type="ECO:0000313" key="14">
    <source>
        <dbReference type="EMBL" id="AZQ65217.1"/>
    </source>
</evidence>
<evidence type="ECO:0000259" key="13">
    <source>
        <dbReference type="SMART" id="SM00831"/>
    </source>
</evidence>
<dbReference type="PRINTS" id="PR00120">
    <property type="entry name" value="HATPASE"/>
</dbReference>
<name>A0A3Q9FPY4_9BACT</name>
<keyword evidence="15" id="KW-1185">Reference proteome</keyword>
<feature type="transmembrane region" description="Helical" evidence="12">
    <location>
        <begin position="763"/>
        <end position="786"/>
    </location>
</feature>
<dbReference type="InterPro" id="IPR036412">
    <property type="entry name" value="HAD-like_sf"/>
</dbReference>
<evidence type="ECO:0000256" key="2">
    <source>
        <dbReference type="ARBA" id="ARBA00005675"/>
    </source>
</evidence>
<keyword evidence="4" id="KW-0597">Phosphoprotein</keyword>
<protein>
    <submittedName>
        <fullName evidence="14">Cation-transporting P-type ATPase</fullName>
    </submittedName>
</protein>
<dbReference type="GO" id="GO:0016887">
    <property type="term" value="F:ATP hydrolysis activity"/>
    <property type="evidence" value="ECO:0007669"/>
    <property type="project" value="InterPro"/>
</dbReference>
<dbReference type="Gene3D" id="3.40.50.1000">
    <property type="entry name" value="HAD superfamily/HAD-like"/>
    <property type="match status" value="1"/>
</dbReference>
<dbReference type="SUPFAM" id="SSF81665">
    <property type="entry name" value="Calcium ATPase, transmembrane domain M"/>
    <property type="match status" value="1"/>
</dbReference>
<dbReference type="SMART" id="SM00831">
    <property type="entry name" value="Cation_ATPase_N"/>
    <property type="match status" value="1"/>
</dbReference>
<keyword evidence="6" id="KW-0547">Nucleotide-binding</keyword>
<evidence type="ECO:0000256" key="12">
    <source>
        <dbReference type="SAM" id="Phobius"/>
    </source>
</evidence>
<dbReference type="SFLD" id="SFLDG00002">
    <property type="entry name" value="C1.7:_P-type_atpase_like"/>
    <property type="match status" value="1"/>
</dbReference>